<keyword evidence="2" id="KW-0378">Hydrolase</keyword>
<organism evidence="6 7">
    <name type="scientific">Bauldia litoralis</name>
    <dbReference type="NCBI Taxonomy" id="665467"/>
    <lineage>
        <taxon>Bacteria</taxon>
        <taxon>Pseudomonadati</taxon>
        <taxon>Pseudomonadota</taxon>
        <taxon>Alphaproteobacteria</taxon>
        <taxon>Hyphomicrobiales</taxon>
        <taxon>Kaistiaceae</taxon>
        <taxon>Bauldia</taxon>
    </lineage>
</organism>
<dbReference type="GO" id="GO:0046872">
    <property type="term" value="F:metal ion binding"/>
    <property type="evidence" value="ECO:0007669"/>
    <property type="project" value="UniProtKB-KW"/>
</dbReference>
<evidence type="ECO:0000256" key="3">
    <source>
        <dbReference type="ARBA" id="ARBA00023004"/>
    </source>
</evidence>
<reference evidence="6 7" key="1">
    <citation type="submission" date="2016-10" db="EMBL/GenBank/DDBJ databases">
        <authorList>
            <person name="de Groot N.N."/>
        </authorList>
    </citation>
    <scope>NUCLEOTIDE SEQUENCE [LARGE SCALE GENOMIC DNA]</scope>
    <source>
        <strain evidence="6 7">ATCC 35022</strain>
    </source>
</reference>
<name>A0A1G6DQV4_9HYPH</name>
<dbReference type="PANTHER" id="PTHR42988">
    <property type="entry name" value="PHOSPHOHYDROLASE"/>
    <property type="match status" value="1"/>
</dbReference>
<evidence type="ECO:0000256" key="1">
    <source>
        <dbReference type="ARBA" id="ARBA00022723"/>
    </source>
</evidence>
<dbReference type="InterPro" id="IPR050884">
    <property type="entry name" value="CNP_phosphodiesterase-III"/>
</dbReference>
<feature type="domain" description="Calcineurin-like phosphoesterase" evidence="5">
    <location>
        <begin position="3"/>
        <end position="226"/>
    </location>
</feature>
<dbReference type="STRING" id="665467.SAMN02982931_03646"/>
<evidence type="ECO:0000259" key="5">
    <source>
        <dbReference type="Pfam" id="PF00149"/>
    </source>
</evidence>
<comment type="similarity">
    <text evidence="4">Belongs to the cyclic nucleotide phosphodiesterase class-III family.</text>
</comment>
<evidence type="ECO:0000313" key="6">
    <source>
        <dbReference type="EMBL" id="SDB47482.1"/>
    </source>
</evidence>
<gene>
    <name evidence="6" type="ORF">SAMN02982931_03646</name>
</gene>
<dbReference type="PANTHER" id="PTHR42988:SF2">
    <property type="entry name" value="CYCLIC NUCLEOTIDE PHOSPHODIESTERASE CBUA0032-RELATED"/>
    <property type="match status" value="1"/>
</dbReference>
<protein>
    <submittedName>
        <fullName evidence="6">3',5'-cyclic AMP phosphodiesterase CpdA</fullName>
    </submittedName>
</protein>
<evidence type="ECO:0000313" key="7">
    <source>
        <dbReference type="Proteomes" id="UP000199071"/>
    </source>
</evidence>
<dbReference type="RefSeq" id="WP_090878572.1">
    <property type="nucleotide sequence ID" value="NZ_FMXQ01000008.1"/>
</dbReference>
<dbReference type="GO" id="GO:0016787">
    <property type="term" value="F:hydrolase activity"/>
    <property type="evidence" value="ECO:0007669"/>
    <property type="project" value="UniProtKB-KW"/>
</dbReference>
<evidence type="ECO:0000256" key="4">
    <source>
        <dbReference type="ARBA" id="ARBA00025742"/>
    </source>
</evidence>
<keyword evidence="7" id="KW-1185">Reference proteome</keyword>
<dbReference type="InterPro" id="IPR029052">
    <property type="entry name" value="Metallo-depent_PP-like"/>
</dbReference>
<dbReference type="InterPro" id="IPR004843">
    <property type="entry name" value="Calcineurin-like_PHP"/>
</dbReference>
<accession>A0A1G6DQV4</accession>
<evidence type="ECO:0000256" key="2">
    <source>
        <dbReference type="ARBA" id="ARBA00022801"/>
    </source>
</evidence>
<sequence>MFTLVQLSDPHLGPLPSVRWRQLASKRIFGYVNWHRNRAADLGPKNLRVLVDELLDRPRDHIAVTGDLINIGLSPEIDAAAEWLAGLGAPTEVTAVPGNHDAYLPSAIRHYEKTWQPYMIGDDHGDAPVVFPFTRIRGPVAIVGLSSAIATGPLMATGRIRQPQADRLEAELKRLGEAGLFRVVLIHHPPAIGSAPWHRRLIGASHFRKALKSAGAELVLHGHNHHTTVDRIDGPSGPIPVIGASSASLPPRHGRHGGSYLTFQIAAANGGFECDMEERGTRADGGAIETLTEERLVGPGVT</sequence>
<keyword evidence="3" id="KW-0408">Iron</keyword>
<dbReference type="SUPFAM" id="SSF56300">
    <property type="entry name" value="Metallo-dependent phosphatases"/>
    <property type="match status" value="1"/>
</dbReference>
<keyword evidence="1" id="KW-0479">Metal-binding</keyword>
<dbReference type="Gene3D" id="3.60.21.10">
    <property type="match status" value="1"/>
</dbReference>
<dbReference type="OrthoDB" id="9794568at2"/>
<dbReference type="AlphaFoldDB" id="A0A1G6DQV4"/>
<proteinExistence type="inferred from homology"/>
<dbReference type="Proteomes" id="UP000199071">
    <property type="component" value="Unassembled WGS sequence"/>
</dbReference>
<dbReference type="EMBL" id="FMXQ01000008">
    <property type="protein sequence ID" value="SDB47482.1"/>
    <property type="molecule type" value="Genomic_DNA"/>
</dbReference>
<dbReference type="Pfam" id="PF00149">
    <property type="entry name" value="Metallophos"/>
    <property type="match status" value="1"/>
</dbReference>